<accession>A0A833L223</accession>
<gene>
    <name evidence="1" type="ORF">FD145_400</name>
</gene>
<comment type="caution">
    <text evidence="1">The sequence shown here is derived from an EMBL/GenBank/DDBJ whole genome shotgun (WGS) entry which is preliminary data.</text>
</comment>
<name>A0A833L223_UNCSA</name>
<evidence type="ECO:0000313" key="2">
    <source>
        <dbReference type="Proteomes" id="UP000488506"/>
    </source>
</evidence>
<sequence length="101" mass="11037">MQDQQLTTKTNPINVETSKESSALYVYGGIVNSKTIFLRFGEDPIPLSCGYVKLVGAVNSDFPEALIEVGGKGVRIEEGNAIGDYKIADINEREVKLCLKK</sequence>
<dbReference type="EMBL" id="WPAF01000004">
    <property type="protein sequence ID" value="KAF0134832.1"/>
    <property type="molecule type" value="Genomic_DNA"/>
</dbReference>
<reference evidence="1 2" key="1">
    <citation type="submission" date="2019-12" db="EMBL/GenBank/DDBJ databases">
        <authorList>
            <person name="Wolfe R."/>
            <person name="Danczak R."/>
            <person name="Wilkins M."/>
        </authorList>
    </citation>
    <scope>NUCLEOTIDE SEQUENCE [LARGE SCALE GENOMIC DNA]</scope>
    <source>
        <strain evidence="1">X2_MaxBin.013</strain>
    </source>
</reference>
<evidence type="ECO:0000313" key="1">
    <source>
        <dbReference type="EMBL" id="KAF0134832.1"/>
    </source>
</evidence>
<protein>
    <submittedName>
        <fullName evidence="1">Uncharacterized protein</fullName>
    </submittedName>
</protein>
<organism evidence="1 2">
    <name type="scientific">Candidatus Saganbacteria bacterium</name>
    <dbReference type="NCBI Taxonomy" id="2575572"/>
    <lineage>
        <taxon>Bacteria</taxon>
        <taxon>Bacillati</taxon>
        <taxon>Saganbacteria</taxon>
    </lineage>
</organism>
<dbReference type="Proteomes" id="UP000488506">
    <property type="component" value="Unassembled WGS sequence"/>
</dbReference>
<dbReference type="AlphaFoldDB" id="A0A833L223"/>
<proteinExistence type="predicted"/>